<evidence type="ECO:0000256" key="3">
    <source>
        <dbReference type="ARBA" id="ARBA00022741"/>
    </source>
</evidence>
<gene>
    <name evidence="6" type="ORF">M4486_02175</name>
</gene>
<dbReference type="InterPro" id="IPR003439">
    <property type="entry name" value="ABC_transporter-like_ATP-bd"/>
</dbReference>
<dbReference type="CDD" id="cd03225">
    <property type="entry name" value="ABC_cobalt_CbiO_domain1"/>
    <property type="match status" value="1"/>
</dbReference>
<dbReference type="Gene3D" id="3.40.50.300">
    <property type="entry name" value="P-loop containing nucleotide triphosphate hydrolases"/>
    <property type="match status" value="1"/>
</dbReference>
<dbReference type="EMBL" id="CP097218">
    <property type="protein sequence ID" value="UQN30177.1"/>
    <property type="molecule type" value="Genomic_DNA"/>
</dbReference>
<dbReference type="SMART" id="SM00382">
    <property type="entry name" value="AAA"/>
    <property type="match status" value="1"/>
</dbReference>
<dbReference type="InterPro" id="IPR015856">
    <property type="entry name" value="ABC_transpr_CbiO/EcfA_su"/>
</dbReference>
<dbReference type="GO" id="GO:0005524">
    <property type="term" value="F:ATP binding"/>
    <property type="evidence" value="ECO:0007669"/>
    <property type="project" value="UniProtKB-KW"/>
</dbReference>
<keyword evidence="7" id="KW-1185">Reference proteome</keyword>
<feature type="domain" description="ABC transporter" evidence="5">
    <location>
        <begin position="7"/>
        <end position="246"/>
    </location>
</feature>
<keyword evidence="4 6" id="KW-0067">ATP-binding</keyword>
<dbReference type="PANTHER" id="PTHR43553">
    <property type="entry name" value="HEAVY METAL TRANSPORTER"/>
    <property type="match status" value="1"/>
</dbReference>
<dbReference type="InterPro" id="IPR003593">
    <property type="entry name" value="AAA+_ATPase"/>
</dbReference>
<dbReference type="PANTHER" id="PTHR43553:SF24">
    <property type="entry name" value="ENERGY-COUPLING FACTOR TRANSPORTER ATP-BINDING PROTEIN ECFA1"/>
    <property type="match status" value="1"/>
</dbReference>
<keyword evidence="3" id="KW-0547">Nucleotide-binding</keyword>
<protein>
    <submittedName>
        <fullName evidence="6">Energy-coupling factor ABC transporter ATP-binding protein</fullName>
    </submittedName>
</protein>
<evidence type="ECO:0000256" key="1">
    <source>
        <dbReference type="ARBA" id="ARBA00005417"/>
    </source>
</evidence>
<evidence type="ECO:0000256" key="2">
    <source>
        <dbReference type="ARBA" id="ARBA00022448"/>
    </source>
</evidence>
<evidence type="ECO:0000259" key="5">
    <source>
        <dbReference type="PROSITE" id="PS50893"/>
    </source>
</evidence>
<proteinExistence type="inferred from homology"/>
<comment type="similarity">
    <text evidence="1">Belongs to the ABC transporter superfamily.</text>
</comment>
<dbReference type="PROSITE" id="PS50893">
    <property type="entry name" value="ABC_TRANSPORTER_2"/>
    <property type="match status" value="1"/>
</dbReference>
<dbReference type="RefSeq" id="WP_249479343.1">
    <property type="nucleotide sequence ID" value="NZ_CP097218.1"/>
</dbReference>
<evidence type="ECO:0000313" key="6">
    <source>
        <dbReference type="EMBL" id="UQN30177.1"/>
    </source>
</evidence>
<dbReference type="InterPro" id="IPR017871">
    <property type="entry name" value="ABC_transporter-like_CS"/>
</dbReference>
<name>A0ABY4N6J7_9MICO</name>
<dbReference type="InterPro" id="IPR050095">
    <property type="entry name" value="ECF_ABC_transporter_ATP-bd"/>
</dbReference>
<organism evidence="6 7">
    <name type="scientific">Brachybacterium kimchii</name>
    <dbReference type="NCBI Taxonomy" id="2942909"/>
    <lineage>
        <taxon>Bacteria</taxon>
        <taxon>Bacillati</taxon>
        <taxon>Actinomycetota</taxon>
        <taxon>Actinomycetes</taxon>
        <taxon>Micrococcales</taxon>
        <taxon>Dermabacteraceae</taxon>
        <taxon>Brachybacterium</taxon>
    </lineage>
</organism>
<evidence type="ECO:0000313" key="7">
    <source>
        <dbReference type="Proteomes" id="UP001055868"/>
    </source>
</evidence>
<dbReference type="InterPro" id="IPR027417">
    <property type="entry name" value="P-loop_NTPase"/>
</dbReference>
<keyword evidence="2" id="KW-0813">Transport</keyword>
<sequence length="291" mass="31728">MALTASLRDVSFTYAFGAKPAIRGVDIDIEPGRLYGVVGPNGSGKTTLCSILRGTIPNYQPGDLTGTVTIQGRRLEDWDPVELSNTVGYVFQNPFTQISGIKETVFEEIAFGLENQGRPREEIIDRVRRVIDQVGIRRLIRKNPNELSGGQRQLVAFASIIAMDSEVIVIDEPTSQLDPETTELIFEIISGLQDAGRTIILVEHAIDLLAEHADDIIVMCRGEVLGAGPAADVLTSDLLPRAELRRPDVTELALALERDGRGLARIPVTREDARTLISSRLEGAAHGDQPL</sequence>
<dbReference type="PROSITE" id="PS00211">
    <property type="entry name" value="ABC_TRANSPORTER_1"/>
    <property type="match status" value="1"/>
</dbReference>
<accession>A0ABY4N6J7</accession>
<dbReference type="Pfam" id="PF00005">
    <property type="entry name" value="ABC_tran"/>
    <property type="match status" value="1"/>
</dbReference>
<evidence type="ECO:0000256" key="4">
    <source>
        <dbReference type="ARBA" id="ARBA00022840"/>
    </source>
</evidence>
<reference evidence="6" key="1">
    <citation type="submission" date="2022-05" db="EMBL/GenBank/DDBJ databases">
        <title>Genomic analysis of Brachybacterium sp. CBA3104.</title>
        <authorList>
            <person name="Roh S.W."/>
            <person name="Kim Y.B."/>
            <person name="Kim Y."/>
        </authorList>
    </citation>
    <scope>NUCLEOTIDE SEQUENCE</scope>
    <source>
        <strain evidence="6">CBA3104</strain>
    </source>
</reference>
<dbReference type="Proteomes" id="UP001055868">
    <property type="component" value="Chromosome"/>
</dbReference>
<dbReference type="SUPFAM" id="SSF52540">
    <property type="entry name" value="P-loop containing nucleoside triphosphate hydrolases"/>
    <property type="match status" value="1"/>
</dbReference>